<gene>
    <name evidence="1" type="ORF">J43TS3_25940</name>
</gene>
<organism evidence="1 2">
    <name type="scientific">Ornithinibacillus bavariensis</name>
    <dbReference type="NCBI Taxonomy" id="545502"/>
    <lineage>
        <taxon>Bacteria</taxon>
        <taxon>Bacillati</taxon>
        <taxon>Bacillota</taxon>
        <taxon>Bacilli</taxon>
        <taxon>Bacillales</taxon>
        <taxon>Bacillaceae</taxon>
        <taxon>Ornithinibacillus</taxon>
    </lineage>
</organism>
<evidence type="ECO:0000313" key="2">
    <source>
        <dbReference type="Proteomes" id="UP000676917"/>
    </source>
</evidence>
<name>A0A919XAR7_9BACI</name>
<evidence type="ECO:0000313" key="1">
    <source>
        <dbReference type="EMBL" id="GIO27983.1"/>
    </source>
</evidence>
<reference evidence="1" key="1">
    <citation type="submission" date="2021-03" db="EMBL/GenBank/DDBJ databases">
        <title>Antimicrobial resistance genes in bacteria isolated from Japanese honey, and their potential for conferring macrolide and lincosamide resistance in the American foulbrood pathogen Paenibacillus larvae.</title>
        <authorList>
            <person name="Okamoto M."/>
            <person name="Kumagai M."/>
            <person name="Kanamori H."/>
            <person name="Takamatsu D."/>
        </authorList>
    </citation>
    <scope>NUCLEOTIDE SEQUENCE</scope>
    <source>
        <strain evidence="1">J43TS3</strain>
    </source>
</reference>
<sequence length="102" mass="12053">MKKNIIIKLLSVLVIVLVFTSSHFYKEAKRMKVEVGYDYLLLIQDTRYSVRDMLSIMQEALQTEHGLDLIGSFRIETINKQSQFDHFRLPISEVGEMYFEVY</sequence>
<dbReference type="AlphaFoldDB" id="A0A919XAR7"/>
<proteinExistence type="predicted"/>
<comment type="caution">
    <text evidence="1">The sequence shown here is derived from an EMBL/GenBank/DDBJ whole genome shotgun (WGS) entry which is preliminary data.</text>
</comment>
<keyword evidence="2" id="KW-1185">Reference proteome</keyword>
<accession>A0A919XAR7</accession>
<dbReference type="Proteomes" id="UP000676917">
    <property type="component" value="Unassembled WGS sequence"/>
</dbReference>
<dbReference type="EMBL" id="BORP01000005">
    <property type="protein sequence ID" value="GIO27983.1"/>
    <property type="molecule type" value="Genomic_DNA"/>
</dbReference>
<protein>
    <submittedName>
        <fullName evidence="1">Uncharacterized protein</fullName>
    </submittedName>
</protein>
<dbReference type="RefSeq" id="WP_212921449.1">
    <property type="nucleotide sequence ID" value="NZ_BORP01000005.1"/>
</dbReference>